<dbReference type="PROSITE" id="PS51935">
    <property type="entry name" value="NLPC_P60"/>
    <property type="match status" value="1"/>
</dbReference>
<keyword evidence="3" id="KW-0378">Hydrolase</keyword>
<evidence type="ECO:0000256" key="1">
    <source>
        <dbReference type="ARBA" id="ARBA00007074"/>
    </source>
</evidence>
<keyword evidence="4" id="KW-0788">Thiol protease</keyword>
<dbReference type="InterPro" id="IPR051794">
    <property type="entry name" value="PG_Endopeptidase_C40"/>
</dbReference>
<organism evidence="6 7">
    <name type="scientific">Corynebacterium atypicum</name>
    <dbReference type="NCBI Taxonomy" id="191610"/>
    <lineage>
        <taxon>Bacteria</taxon>
        <taxon>Bacillati</taxon>
        <taxon>Actinomycetota</taxon>
        <taxon>Actinomycetes</taxon>
        <taxon>Mycobacteriales</taxon>
        <taxon>Corynebacteriaceae</taxon>
        <taxon>Corynebacterium</taxon>
    </lineage>
</organism>
<dbReference type="PANTHER" id="PTHR47359">
    <property type="entry name" value="PEPTIDOGLYCAN DL-ENDOPEPTIDASE CWLO"/>
    <property type="match status" value="1"/>
</dbReference>
<evidence type="ECO:0000259" key="5">
    <source>
        <dbReference type="PROSITE" id="PS51935"/>
    </source>
</evidence>
<dbReference type="Proteomes" id="UP000028504">
    <property type="component" value="Chromosome"/>
</dbReference>
<sequence length="195" mass="20093">MAKHRRQNRSIRRIAIASAAAAGTVALTPGVAGALGVQLPYSGQTVDIPGAENIPGAAQFINDVTGQAAQAAPEASQAAPKSQAQQIVDIAHSKIGAPYAYGAAGPDAFDCSGFTSWVYAQVGKQIPRTSQAQAAGGQQISRENLQPGDIISFYGGASHVGIYIGDGKIIDALNSGTPVGVRTLDYMPYHSAVRF</sequence>
<proteinExistence type="inferred from homology"/>
<evidence type="ECO:0000256" key="3">
    <source>
        <dbReference type="ARBA" id="ARBA00022801"/>
    </source>
</evidence>
<dbReference type="Gene3D" id="3.90.1720.10">
    <property type="entry name" value="endopeptidase domain like (from Nostoc punctiforme)"/>
    <property type="match status" value="1"/>
</dbReference>
<dbReference type="PANTHER" id="PTHR47359:SF3">
    <property type="entry name" value="NLP_P60 DOMAIN-CONTAINING PROTEIN-RELATED"/>
    <property type="match status" value="1"/>
</dbReference>
<dbReference type="InterPro" id="IPR038765">
    <property type="entry name" value="Papain-like_cys_pep_sf"/>
</dbReference>
<dbReference type="Pfam" id="PF00877">
    <property type="entry name" value="NLPC_P60"/>
    <property type="match status" value="1"/>
</dbReference>
<keyword evidence="7" id="KW-1185">Reference proteome</keyword>
<evidence type="ECO:0000313" key="7">
    <source>
        <dbReference type="Proteomes" id="UP000028504"/>
    </source>
</evidence>
<dbReference type="EMBL" id="CP008944">
    <property type="protein sequence ID" value="AIG64446.1"/>
    <property type="molecule type" value="Genomic_DNA"/>
</dbReference>
<accession>A0ABM5QNY9</accession>
<protein>
    <submittedName>
        <fullName evidence="6">Endopeptidase</fullName>
    </submittedName>
</protein>
<evidence type="ECO:0000313" key="6">
    <source>
        <dbReference type="EMBL" id="AIG64446.1"/>
    </source>
</evidence>
<dbReference type="InterPro" id="IPR000064">
    <property type="entry name" value="NLP_P60_dom"/>
</dbReference>
<dbReference type="RefSeq" id="WP_038606167.1">
    <property type="nucleotide sequence ID" value="NZ_CP008944.1"/>
</dbReference>
<keyword evidence="2" id="KW-0645">Protease</keyword>
<reference evidence="6 7" key="1">
    <citation type="submission" date="2014-07" db="EMBL/GenBank/DDBJ databases">
        <title>Complete genome sequence of Corynebacterium atypicum DSM 44849: identifiction of the mycolic acid biosynthesis genes.</title>
        <authorList>
            <person name="Tippelt A."/>
            <person name="Mollmann S."/>
            <person name="Albersmeier A."/>
            <person name="Jaenicke S."/>
            <person name="Ruckert C."/>
            <person name="Tauch A."/>
        </authorList>
    </citation>
    <scope>NUCLEOTIDE SEQUENCE [LARGE SCALE GENOMIC DNA]</scope>
    <source>
        <strain evidence="6 7">R2070</strain>
    </source>
</reference>
<feature type="domain" description="NlpC/P60" evidence="5">
    <location>
        <begin position="81"/>
        <end position="195"/>
    </location>
</feature>
<evidence type="ECO:0000256" key="2">
    <source>
        <dbReference type="ARBA" id="ARBA00022670"/>
    </source>
</evidence>
<gene>
    <name evidence="6" type="ORF">CATYP_07445</name>
</gene>
<name>A0ABM5QNY9_9CORY</name>
<evidence type="ECO:0000256" key="4">
    <source>
        <dbReference type="ARBA" id="ARBA00022807"/>
    </source>
</evidence>
<dbReference type="SUPFAM" id="SSF54001">
    <property type="entry name" value="Cysteine proteinases"/>
    <property type="match status" value="1"/>
</dbReference>
<comment type="similarity">
    <text evidence="1">Belongs to the peptidase C40 family.</text>
</comment>